<keyword evidence="2" id="KW-0472">Membrane</keyword>
<keyword evidence="4" id="KW-1185">Reference proteome</keyword>
<dbReference type="Proteomes" id="UP000011713">
    <property type="component" value="Unassembled WGS sequence"/>
</dbReference>
<feature type="region of interest" description="Disordered" evidence="1">
    <location>
        <begin position="290"/>
        <end position="334"/>
    </location>
</feature>
<reference evidence="4" key="1">
    <citation type="journal article" date="2010" name="Science">
        <title>Signatures of adaptation to obligate biotrophy in the Hyaloperonospora arabidopsidis genome.</title>
        <authorList>
            <person name="Baxter L."/>
            <person name="Tripathy S."/>
            <person name="Ishaque N."/>
            <person name="Boot N."/>
            <person name="Cabral A."/>
            <person name="Kemen E."/>
            <person name="Thines M."/>
            <person name="Ah-Fong A."/>
            <person name="Anderson R."/>
            <person name="Badejoko W."/>
            <person name="Bittner-Eddy P."/>
            <person name="Boore J.L."/>
            <person name="Chibucos M.C."/>
            <person name="Coates M."/>
            <person name="Dehal P."/>
            <person name="Delehaunty K."/>
            <person name="Dong S."/>
            <person name="Downton P."/>
            <person name="Dumas B."/>
            <person name="Fabro G."/>
            <person name="Fronick C."/>
            <person name="Fuerstenberg S.I."/>
            <person name="Fulton L."/>
            <person name="Gaulin E."/>
            <person name="Govers F."/>
            <person name="Hughes L."/>
            <person name="Humphray S."/>
            <person name="Jiang R.H."/>
            <person name="Judelson H."/>
            <person name="Kamoun S."/>
            <person name="Kyung K."/>
            <person name="Meijer H."/>
            <person name="Minx P."/>
            <person name="Morris P."/>
            <person name="Nelson J."/>
            <person name="Phuntumart V."/>
            <person name="Qutob D."/>
            <person name="Rehmany A."/>
            <person name="Rougon-Cardoso A."/>
            <person name="Ryden P."/>
            <person name="Torto-Alalibo T."/>
            <person name="Studholme D."/>
            <person name="Wang Y."/>
            <person name="Win J."/>
            <person name="Wood J."/>
            <person name="Clifton S.W."/>
            <person name="Rogers J."/>
            <person name="Van den Ackerveken G."/>
            <person name="Jones J.D."/>
            <person name="McDowell J.M."/>
            <person name="Beynon J."/>
            <person name="Tyler B.M."/>
        </authorList>
    </citation>
    <scope>NUCLEOTIDE SEQUENCE [LARGE SCALE GENOMIC DNA]</scope>
    <source>
        <strain evidence="4">Emoy2</strain>
    </source>
</reference>
<reference evidence="3" key="2">
    <citation type="submission" date="2015-06" db="UniProtKB">
        <authorList>
            <consortium name="EnsemblProtists"/>
        </authorList>
    </citation>
    <scope>IDENTIFICATION</scope>
    <source>
        <strain evidence="3">Emoy2</strain>
    </source>
</reference>
<evidence type="ECO:0000313" key="3">
    <source>
        <dbReference type="EnsemblProtists" id="HpaP801905"/>
    </source>
</evidence>
<protein>
    <submittedName>
        <fullName evidence="3">Uncharacterized protein</fullName>
    </submittedName>
</protein>
<name>M4B6K4_HYAAE</name>
<dbReference type="EnsemblProtists" id="HpaT801905">
    <property type="protein sequence ID" value="HpaP801905"/>
    <property type="gene ID" value="HpaG801905"/>
</dbReference>
<dbReference type="VEuPathDB" id="FungiDB:HpaG801905"/>
<dbReference type="eggNOG" id="ENOG502S3PZ">
    <property type="taxonomic scope" value="Eukaryota"/>
</dbReference>
<dbReference type="EMBL" id="JH598637">
    <property type="status" value="NOT_ANNOTATED_CDS"/>
    <property type="molecule type" value="Genomic_DNA"/>
</dbReference>
<evidence type="ECO:0000256" key="1">
    <source>
        <dbReference type="SAM" id="MobiDB-lite"/>
    </source>
</evidence>
<dbReference type="InParanoid" id="M4B6K4"/>
<feature type="transmembrane region" description="Helical" evidence="2">
    <location>
        <begin position="265"/>
        <end position="284"/>
    </location>
</feature>
<keyword evidence="2" id="KW-0812">Transmembrane</keyword>
<accession>M4B6K4</accession>
<sequence>MGIPMQVALDLVYATDSCCRSASDLPSSSDALVTSLLPTSATFRGNVQLTKADHGDGCALYLSIKGTTAADSAVTDVYDVARSVHEQVKELLSIKGLKNIALARASVPLDEDKKIQVSLTTGGINAGYESVLTVQQGACTDLLDALESGADVLLPRHVKTNALEVKKREGADADGDCVVSLDVDAMAPQLGEDVEAFQLLKAVDGTMGSFFAGQSTPVALASATVQLHLKPAEESNAMDVAQTVESVDAKLPTDVTFNAPSYNEALGIFVLLAALAVVMMGVVFQKKRNDRRSRERYERANRSAQIRRVSIRMSQHDHDQDESHEGEDEGGSLL</sequence>
<feature type="compositionally biased region" description="Basic and acidic residues" evidence="1">
    <location>
        <begin position="292"/>
        <end position="301"/>
    </location>
</feature>
<keyword evidence="2" id="KW-1133">Transmembrane helix</keyword>
<proteinExistence type="predicted"/>
<feature type="compositionally biased region" description="Acidic residues" evidence="1">
    <location>
        <begin position="324"/>
        <end position="334"/>
    </location>
</feature>
<evidence type="ECO:0000256" key="2">
    <source>
        <dbReference type="SAM" id="Phobius"/>
    </source>
</evidence>
<dbReference type="OMA" id="SAKWIEN"/>
<feature type="compositionally biased region" description="Basic and acidic residues" evidence="1">
    <location>
        <begin position="314"/>
        <end position="323"/>
    </location>
</feature>
<organism evidence="3 4">
    <name type="scientific">Hyaloperonospora arabidopsidis (strain Emoy2)</name>
    <name type="common">Downy mildew agent</name>
    <name type="synonym">Peronospora arabidopsidis</name>
    <dbReference type="NCBI Taxonomy" id="559515"/>
    <lineage>
        <taxon>Eukaryota</taxon>
        <taxon>Sar</taxon>
        <taxon>Stramenopiles</taxon>
        <taxon>Oomycota</taxon>
        <taxon>Peronosporomycetes</taxon>
        <taxon>Peronosporales</taxon>
        <taxon>Peronosporaceae</taxon>
        <taxon>Hyaloperonospora</taxon>
    </lineage>
</organism>
<evidence type="ECO:0000313" key="4">
    <source>
        <dbReference type="Proteomes" id="UP000011713"/>
    </source>
</evidence>
<dbReference type="HOGENOM" id="CLU_068795_0_0_1"/>
<dbReference type="AlphaFoldDB" id="M4B6K4"/>